<feature type="domain" description="Helicase ATP-binding" evidence="5">
    <location>
        <begin position="82"/>
        <end position="245"/>
    </location>
</feature>
<evidence type="ECO:0000256" key="2">
    <source>
        <dbReference type="ARBA" id="ARBA00022801"/>
    </source>
</evidence>
<dbReference type="SMART" id="SM00847">
    <property type="entry name" value="HA2"/>
    <property type="match status" value="1"/>
</dbReference>
<dbReference type="InterPro" id="IPR049945">
    <property type="entry name" value="AAA_22"/>
</dbReference>
<gene>
    <name evidence="7" type="primary">hrpA</name>
    <name evidence="7" type="ORF">RM530_16730</name>
</gene>
<comment type="caution">
    <text evidence="7">The sequence shown here is derived from an EMBL/GenBank/DDBJ whole genome shotgun (WGS) entry which is preliminary data.</text>
</comment>
<evidence type="ECO:0000259" key="5">
    <source>
        <dbReference type="PROSITE" id="PS51192"/>
    </source>
</evidence>
<evidence type="ECO:0000313" key="8">
    <source>
        <dbReference type="Proteomes" id="UP001254608"/>
    </source>
</evidence>
<dbReference type="InterPro" id="IPR003593">
    <property type="entry name" value="AAA+_ATPase"/>
</dbReference>
<dbReference type="RefSeq" id="WP_311366403.1">
    <property type="nucleotide sequence ID" value="NZ_JAVRIC010000031.1"/>
</dbReference>
<accession>A0ABU2WNR2</accession>
<dbReference type="Gene3D" id="3.40.50.300">
    <property type="entry name" value="P-loop containing nucleotide triphosphate hydrolases"/>
    <property type="match status" value="2"/>
</dbReference>
<reference evidence="7 8" key="1">
    <citation type="submission" date="2023-09" db="EMBL/GenBank/DDBJ databases">
        <authorList>
            <person name="Rey-Velasco X."/>
        </authorList>
    </citation>
    <scope>NUCLEOTIDE SEQUENCE [LARGE SCALE GENOMIC DNA]</scope>
    <source>
        <strain evidence="7 8">W345</strain>
    </source>
</reference>
<keyword evidence="4" id="KW-0067">ATP-binding</keyword>
<dbReference type="SMART" id="SM00382">
    <property type="entry name" value="AAA"/>
    <property type="match status" value="1"/>
</dbReference>
<sequence length="1285" mass="144885">MPSRAELSDRLRLLAPQLMVRDASRFAQLLQRAGRGRRIDEAGLARDLEAAQRRAENRRRLLPRHIHYPEALPVTQAREELLSAIRKHSVLVVCGETGSGKSTQLPKLLLEAGCGRRGLIGHTQPRRLAARALASRIAEELKVPVGGLVGFETRFDKRVGEHSLIKLMTDGILLAELSRDRWLEAYDAIIIDEAHERSLNIDFLLGRLRQIQQRRPDLKILITSATLDPERLSAHFDGAPILTVSGRSFPVEVRYREAEKDEDLEDQVARGIESLWRPRPDGDILVFLPGEREIKDCARLLPKRFPHAQVLPLYSRLPAAQQDRVFSTGGPPRIVLATNVAETSVTVPGIRYVVDTGSARVNRYSTRLGVQQLHIEPISQAASNQRAGRCGRVGPGICLRLYAEQDFAKRERFTDPEILRSNLAGVILQMQALRLGAVEDFPWIDAPASRHVTEGYRLLQLLGAMEGEAGERRITRQGQELARLPLDPRIARIAIAGRDTPCPREVAVLAAALSVQDPHEVPPDRREAARQKHAEWRHLRSDFLTLLQLWQRWRQWREELSNRDLRHACSTHFLSFTRMLEWDQVFRQVTDALGGDLRETQLMPEDLYAPLHQALLTGLIDHIGYKQPAQRLRSGRLEAGEYLGPRGRKFRLFPGSGIAKKAPAWVMSAQLVQTSQLFARTNAAIEIEWLEAVGTHLLKRRYQHPEWNAQRGEVTATEYGSLLGLPLYKRVRHYGSIEPAEARGIFILEALVRGNLPNKPQFLKQNLALIESLREQEIRLRRPDLLADEDQWFAFYDACIPADMNTVAALRKWLHRSGIESRQGGVERHTLLMEEADVLRRGASTDVKALFPDHLELGELSLRLSYRHDPGSDADGVVIQLPLALLHRLDAQPFDWLVPGLRPALFEGLLRSLPNSLRRHCTPAAEYGRALAESLSPADGALLPALCTRFKTMTGFELKPEDFEPDKLEAHLRPWFLVEDERGRKLAEGASLEVLQHGKREAAREALNRAAGPNPWVRDKVEHWDFGDLPDEAHSNTDTDTGARGIPALALDQGQLRLRLFESRDAAEAAHRVGVRALLMTRIADRVRDLRKSAQRAFGLSLVGTELRPDTLAEDLAARLVDEVLLDGNVPRTQAGFQAAFERRGQFSQTAYRSLDEIKDWLAQASVLRIRIGRLESTWPDAGRDMRQQIESLLAPGFAREIPGEAWPRIPVYLKALSLRLDRIANKPQRDQELNAKVWPLAQALPSAWHPARWLLEEWRVLLFAQELKAIGGPNAAKLVAALKQ</sequence>
<proteinExistence type="predicted"/>
<keyword evidence="1" id="KW-0547">Nucleotide-binding</keyword>
<evidence type="ECO:0000259" key="6">
    <source>
        <dbReference type="PROSITE" id="PS51194"/>
    </source>
</evidence>
<dbReference type="EMBL" id="JAVRIC010000031">
    <property type="protein sequence ID" value="MDT0498991.1"/>
    <property type="molecule type" value="Genomic_DNA"/>
</dbReference>
<feature type="domain" description="Helicase C-terminal" evidence="6">
    <location>
        <begin position="263"/>
        <end position="434"/>
    </location>
</feature>
<dbReference type="PANTHER" id="PTHR18934">
    <property type="entry name" value="ATP-DEPENDENT RNA HELICASE"/>
    <property type="match status" value="1"/>
</dbReference>
<dbReference type="InterPro" id="IPR014001">
    <property type="entry name" value="Helicase_ATP-bd"/>
</dbReference>
<dbReference type="Pfam" id="PF21010">
    <property type="entry name" value="HA2_C"/>
    <property type="match status" value="1"/>
</dbReference>
<dbReference type="InterPro" id="IPR027417">
    <property type="entry name" value="P-loop_NTPase"/>
</dbReference>
<evidence type="ECO:0000256" key="1">
    <source>
        <dbReference type="ARBA" id="ARBA00022741"/>
    </source>
</evidence>
<dbReference type="SMART" id="SM00487">
    <property type="entry name" value="DEXDc"/>
    <property type="match status" value="1"/>
</dbReference>
<dbReference type="InterPro" id="IPR007502">
    <property type="entry name" value="Helicase-assoc_dom"/>
</dbReference>
<keyword evidence="3 7" id="KW-0347">Helicase</keyword>
<evidence type="ECO:0000313" key="7">
    <source>
        <dbReference type="EMBL" id="MDT0498991.1"/>
    </source>
</evidence>
<name>A0ABU2WNR2_9GAMM</name>
<dbReference type="GO" id="GO:0003724">
    <property type="term" value="F:RNA helicase activity"/>
    <property type="evidence" value="ECO:0007669"/>
    <property type="project" value="UniProtKB-EC"/>
</dbReference>
<dbReference type="Pfam" id="PF00271">
    <property type="entry name" value="Helicase_C"/>
    <property type="match status" value="1"/>
</dbReference>
<dbReference type="CDD" id="cd18791">
    <property type="entry name" value="SF2_C_RHA"/>
    <property type="match status" value="1"/>
</dbReference>
<dbReference type="PROSITE" id="PS51192">
    <property type="entry name" value="HELICASE_ATP_BIND_1"/>
    <property type="match status" value="1"/>
</dbReference>
<dbReference type="Pfam" id="PF07717">
    <property type="entry name" value="OB_NTP_bind"/>
    <property type="match status" value="1"/>
</dbReference>
<evidence type="ECO:0000256" key="4">
    <source>
        <dbReference type="ARBA" id="ARBA00022840"/>
    </source>
</evidence>
<dbReference type="NCBIfam" id="TIGR01967">
    <property type="entry name" value="DEAH_box_HrpA"/>
    <property type="match status" value="1"/>
</dbReference>
<dbReference type="InterPro" id="IPR024590">
    <property type="entry name" value="HrpA_C"/>
</dbReference>
<dbReference type="EC" id="3.6.4.13" evidence="7"/>
<dbReference type="PANTHER" id="PTHR18934:SF99">
    <property type="entry name" value="ATP-DEPENDENT RNA HELICASE DHX37-RELATED"/>
    <property type="match status" value="1"/>
</dbReference>
<dbReference type="InterPro" id="IPR010222">
    <property type="entry name" value="RNA_helicase_HrpA"/>
</dbReference>
<dbReference type="SUPFAM" id="SSF52540">
    <property type="entry name" value="P-loop containing nucleoside triphosphate hydrolases"/>
    <property type="match status" value="1"/>
</dbReference>
<dbReference type="Pfam" id="PF11898">
    <property type="entry name" value="DUF3418"/>
    <property type="match status" value="1"/>
</dbReference>
<protein>
    <submittedName>
        <fullName evidence="7">ATP-dependent RNA helicase HrpA</fullName>
        <ecNumber evidence="7">3.6.4.13</ecNumber>
    </submittedName>
</protein>
<dbReference type="InterPro" id="IPR011709">
    <property type="entry name" value="DEAD-box_helicase_OB_fold"/>
</dbReference>
<evidence type="ECO:0000256" key="3">
    <source>
        <dbReference type="ARBA" id="ARBA00022806"/>
    </source>
</evidence>
<dbReference type="InterPro" id="IPR001650">
    <property type="entry name" value="Helicase_C-like"/>
</dbReference>
<dbReference type="Proteomes" id="UP001254608">
    <property type="component" value="Unassembled WGS sequence"/>
</dbReference>
<dbReference type="Pfam" id="PF13401">
    <property type="entry name" value="AAA_22"/>
    <property type="match status" value="1"/>
</dbReference>
<keyword evidence="8" id="KW-1185">Reference proteome</keyword>
<dbReference type="SMART" id="SM00490">
    <property type="entry name" value="HELICc"/>
    <property type="match status" value="1"/>
</dbReference>
<dbReference type="GO" id="GO:0016787">
    <property type="term" value="F:hydrolase activity"/>
    <property type="evidence" value="ECO:0007669"/>
    <property type="project" value="UniProtKB-KW"/>
</dbReference>
<dbReference type="PROSITE" id="PS51194">
    <property type="entry name" value="HELICASE_CTER"/>
    <property type="match status" value="1"/>
</dbReference>
<keyword evidence="2 7" id="KW-0378">Hydrolase</keyword>
<dbReference type="Gene3D" id="1.20.120.1080">
    <property type="match status" value="1"/>
</dbReference>
<organism evidence="7 8">
    <name type="scientific">Banduia mediterranea</name>
    <dbReference type="NCBI Taxonomy" id="3075609"/>
    <lineage>
        <taxon>Bacteria</taxon>
        <taxon>Pseudomonadati</taxon>
        <taxon>Pseudomonadota</taxon>
        <taxon>Gammaproteobacteria</taxon>
        <taxon>Nevskiales</taxon>
        <taxon>Algiphilaceae</taxon>
        <taxon>Banduia</taxon>
    </lineage>
</organism>